<comment type="subunit">
    <text evidence="7">Monomer.</text>
</comment>
<organism evidence="9 10">
    <name type="scientific">Candidatus Merdivicinus excrementipullorum</name>
    <dbReference type="NCBI Taxonomy" id="2840867"/>
    <lineage>
        <taxon>Bacteria</taxon>
        <taxon>Bacillati</taxon>
        <taxon>Bacillota</taxon>
        <taxon>Clostridia</taxon>
        <taxon>Eubacteriales</taxon>
        <taxon>Oscillospiraceae</taxon>
        <taxon>Oscillospiraceae incertae sedis</taxon>
        <taxon>Candidatus Merdivicinus</taxon>
    </lineage>
</organism>
<dbReference type="PROSITE" id="PS00885">
    <property type="entry name" value="EPSP_SYNTHASE_2"/>
    <property type="match status" value="1"/>
</dbReference>
<dbReference type="PANTHER" id="PTHR21090">
    <property type="entry name" value="AROM/DEHYDROQUINATE SYNTHASE"/>
    <property type="match status" value="1"/>
</dbReference>
<dbReference type="AlphaFoldDB" id="A0A9D1FM14"/>
<keyword evidence="7" id="KW-0963">Cytoplasm</keyword>
<keyword evidence="5 7" id="KW-0057">Aromatic amino acid biosynthesis</keyword>
<feature type="binding site" evidence="7">
    <location>
        <position position="158"/>
    </location>
    <ligand>
        <name>3-phosphoshikimate</name>
        <dbReference type="ChEBI" id="CHEBI:145989"/>
    </ligand>
</feature>
<feature type="binding site" evidence="7">
    <location>
        <position position="117"/>
    </location>
    <ligand>
        <name>phosphoenolpyruvate</name>
        <dbReference type="ChEBI" id="CHEBI:58702"/>
    </ligand>
</feature>
<dbReference type="HAMAP" id="MF_00210">
    <property type="entry name" value="EPSP_synth"/>
    <property type="match status" value="1"/>
</dbReference>
<dbReference type="InterPro" id="IPR036968">
    <property type="entry name" value="Enolpyruvate_Tfrase_sf"/>
</dbReference>
<accession>A0A9D1FM14</accession>
<dbReference type="GO" id="GO:0009423">
    <property type="term" value="P:chorismate biosynthetic process"/>
    <property type="evidence" value="ECO:0007669"/>
    <property type="project" value="UniProtKB-UniRule"/>
</dbReference>
<dbReference type="GO" id="GO:0005737">
    <property type="term" value="C:cytoplasm"/>
    <property type="evidence" value="ECO:0007669"/>
    <property type="project" value="UniProtKB-SubCell"/>
</dbReference>
<name>A0A9D1FM14_9FIRM</name>
<dbReference type="SUPFAM" id="SSF55205">
    <property type="entry name" value="EPT/RTPC-like"/>
    <property type="match status" value="1"/>
</dbReference>
<sequence>MNLQITPAKLQGNVKIPASKSAAHRLLLCAAFARGESRLSGFSPSADMTATINGLKALGAETEVSGDTVIVRPGVPTGGEIDCGESGSTLRFLIPPALALSGGKEIVFAGHGRLMERPLSPYFSLFEEKGVRWKQEGNRLVIQGRLLPGKYALSGKISSQFVTGLLLGLALLEGDSEILITDRLESKGYVDLTLWAMKTAGISVENRDYQRFIVPGGQKFRPVSGEIEGDWSQAAFFLGMNFLGSAVSLSGLREDSLQGDKAVFKILQKMETPGDLEIDASEIPDLIPALAGAAAGRKGNTRFCNAARLRLKESDRISSTANLIRSLGGEAKEGPDFLEIAGMGRLSGGTVDCANDHRIAMAAAELSVICQTPVTLLGAECVKKSYPGFWEDFARLGGKAEAQ</sequence>
<evidence type="ECO:0000256" key="4">
    <source>
        <dbReference type="ARBA" id="ARBA00022679"/>
    </source>
</evidence>
<dbReference type="Proteomes" id="UP000824002">
    <property type="component" value="Unassembled WGS sequence"/>
</dbReference>
<dbReference type="EC" id="2.5.1.19" evidence="7"/>
<evidence type="ECO:0000256" key="7">
    <source>
        <dbReference type="HAMAP-Rule" id="MF_00210"/>
    </source>
</evidence>
<evidence type="ECO:0000313" key="9">
    <source>
        <dbReference type="EMBL" id="HIS75640.1"/>
    </source>
</evidence>
<dbReference type="NCBIfam" id="TIGR01356">
    <property type="entry name" value="aroA"/>
    <property type="match status" value="1"/>
</dbReference>
<feature type="binding site" evidence="7">
    <location>
        <position position="160"/>
    </location>
    <ligand>
        <name>phosphoenolpyruvate</name>
        <dbReference type="ChEBI" id="CHEBI:58702"/>
    </ligand>
</feature>
<feature type="binding site" evidence="7">
    <location>
        <position position="21"/>
    </location>
    <ligand>
        <name>3-phosphoshikimate</name>
        <dbReference type="ChEBI" id="CHEBI:145989"/>
    </ligand>
</feature>
<protein>
    <recommendedName>
        <fullName evidence="7">3-phosphoshikimate 1-carboxyvinyltransferase</fullName>
        <ecNumber evidence="7">2.5.1.19</ecNumber>
    </recommendedName>
    <alternativeName>
        <fullName evidence="7">5-enolpyruvylshikimate-3-phosphate synthase</fullName>
        <shortName evidence="7">EPSP synthase</shortName>
        <shortName evidence="7">EPSPS</shortName>
    </alternativeName>
</protein>
<dbReference type="GO" id="GO:0009073">
    <property type="term" value="P:aromatic amino acid family biosynthetic process"/>
    <property type="evidence" value="ECO:0007669"/>
    <property type="project" value="UniProtKB-KW"/>
</dbReference>
<evidence type="ECO:0000256" key="1">
    <source>
        <dbReference type="ARBA" id="ARBA00004811"/>
    </source>
</evidence>
<evidence type="ECO:0000313" key="10">
    <source>
        <dbReference type="Proteomes" id="UP000824002"/>
    </source>
</evidence>
<dbReference type="GO" id="GO:0003866">
    <property type="term" value="F:3-phosphoshikimate 1-carboxyvinyltransferase activity"/>
    <property type="evidence" value="ECO:0007669"/>
    <property type="project" value="UniProtKB-UniRule"/>
</dbReference>
<dbReference type="EMBL" id="DVJP01000020">
    <property type="protein sequence ID" value="HIS75640.1"/>
    <property type="molecule type" value="Genomic_DNA"/>
</dbReference>
<evidence type="ECO:0000259" key="8">
    <source>
        <dbReference type="Pfam" id="PF00275"/>
    </source>
</evidence>
<feature type="binding site" evidence="7">
    <location>
        <position position="160"/>
    </location>
    <ligand>
        <name>3-phosphoshikimate</name>
        <dbReference type="ChEBI" id="CHEBI:145989"/>
    </ligand>
</feature>
<feature type="binding site" evidence="7">
    <location>
        <position position="87"/>
    </location>
    <ligand>
        <name>phosphoenolpyruvate</name>
        <dbReference type="ChEBI" id="CHEBI:58702"/>
    </ligand>
</feature>
<feature type="binding site" evidence="7">
    <location>
        <position position="312"/>
    </location>
    <ligand>
        <name>3-phosphoshikimate</name>
        <dbReference type="ChEBI" id="CHEBI:145989"/>
    </ligand>
</feature>
<comment type="pathway">
    <text evidence="1 7">Metabolic intermediate biosynthesis; chorismate biosynthesis; chorismate from D-erythrose 4-phosphate and phosphoenolpyruvate: step 6/7.</text>
</comment>
<feature type="binding site" evidence="7">
    <location>
        <position position="20"/>
    </location>
    <ligand>
        <name>phosphoenolpyruvate</name>
        <dbReference type="ChEBI" id="CHEBI:58702"/>
    </ligand>
</feature>
<comment type="caution">
    <text evidence="7">Lacks conserved residue(s) required for the propagation of feature annotation.</text>
</comment>
<feature type="binding site" evidence="7">
    <location>
        <position position="20"/>
    </location>
    <ligand>
        <name>3-phosphoshikimate</name>
        <dbReference type="ChEBI" id="CHEBI:145989"/>
    </ligand>
</feature>
<dbReference type="InterPro" id="IPR013792">
    <property type="entry name" value="RNA3'P_cycl/enolpyr_Trfase_a/b"/>
</dbReference>
<dbReference type="InterPro" id="IPR001986">
    <property type="entry name" value="Enolpyruvate_Tfrase_dom"/>
</dbReference>
<dbReference type="InterPro" id="IPR006264">
    <property type="entry name" value="EPSP_synthase"/>
</dbReference>
<comment type="catalytic activity">
    <reaction evidence="6">
        <text>3-phosphoshikimate + phosphoenolpyruvate = 5-O-(1-carboxyvinyl)-3-phosphoshikimate + phosphate</text>
        <dbReference type="Rhea" id="RHEA:21256"/>
        <dbReference type="ChEBI" id="CHEBI:43474"/>
        <dbReference type="ChEBI" id="CHEBI:57701"/>
        <dbReference type="ChEBI" id="CHEBI:58702"/>
        <dbReference type="ChEBI" id="CHEBI:145989"/>
        <dbReference type="EC" id="2.5.1.19"/>
    </reaction>
    <physiologicalReaction direction="left-to-right" evidence="6">
        <dbReference type="Rhea" id="RHEA:21257"/>
    </physiologicalReaction>
</comment>
<dbReference type="PANTHER" id="PTHR21090:SF5">
    <property type="entry name" value="PENTAFUNCTIONAL AROM POLYPEPTIDE"/>
    <property type="match status" value="1"/>
</dbReference>
<dbReference type="CDD" id="cd01556">
    <property type="entry name" value="EPSP_synthase"/>
    <property type="match status" value="1"/>
</dbReference>
<dbReference type="Pfam" id="PF00275">
    <property type="entry name" value="EPSP_synthase"/>
    <property type="match status" value="1"/>
</dbReference>
<feature type="binding site" evidence="7">
    <location>
        <position position="358"/>
    </location>
    <ligand>
        <name>phosphoenolpyruvate</name>
        <dbReference type="ChEBI" id="CHEBI:58702"/>
    </ligand>
</feature>
<comment type="caution">
    <text evidence="9">The sequence shown here is derived from an EMBL/GenBank/DDBJ whole genome shotgun (WGS) entry which is preliminary data.</text>
</comment>
<feature type="binding site" evidence="7">
    <location>
        <position position="316"/>
    </location>
    <ligand>
        <name>phosphoenolpyruvate</name>
        <dbReference type="ChEBI" id="CHEBI:58702"/>
    </ligand>
</feature>
<reference evidence="9" key="2">
    <citation type="journal article" date="2021" name="PeerJ">
        <title>Extensive microbial diversity within the chicken gut microbiome revealed by metagenomics and culture.</title>
        <authorList>
            <person name="Gilroy R."/>
            <person name="Ravi A."/>
            <person name="Getino M."/>
            <person name="Pursley I."/>
            <person name="Horton D.L."/>
            <person name="Alikhan N.F."/>
            <person name="Baker D."/>
            <person name="Gharbi K."/>
            <person name="Hall N."/>
            <person name="Watson M."/>
            <person name="Adriaenssens E.M."/>
            <person name="Foster-Nyarko E."/>
            <person name="Jarju S."/>
            <person name="Secka A."/>
            <person name="Antonio M."/>
            <person name="Oren A."/>
            <person name="Chaudhuri R.R."/>
            <person name="La Ragione R."/>
            <person name="Hildebrand F."/>
            <person name="Pallen M.J."/>
        </authorList>
    </citation>
    <scope>NUCLEOTIDE SEQUENCE</scope>
    <source>
        <strain evidence="9">CHK199-13235</strain>
    </source>
</reference>
<feature type="active site" description="Proton acceptor" evidence="7">
    <location>
        <position position="285"/>
    </location>
</feature>
<dbReference type="GO" id="GO:0008652">
    <property type="term" value="P:amino acid biosynthetic process"/>
    <property type="evidence" value="ECO:0007669"/>
    <property type="project" value="UniProtKB-KW"/>
</dbReference>
<feature type="binding site" evidence="7">
    <location>
        <position position="285"/>
    </location>
    <ligand>
        <name>3-phosphoshikimate</name>
        <dbReference type="ChEBI" id="CHEBI:145989"/>
    </ligand>
</feature>
<feature type="binding site" evidence="7">
    <location>
        <position position="159"/>
    </location>
    <ligand>
        <name>3-phosphoshikimate</name>
        <dbReference type="ChEBI" id="CHEBI:145989"/>
    </ligand>
</feature>
<proteinExistence type="inferred from homology"/>
<comment type="similarity">
    <text evidence="2 7">Belongs to the EPSP synthase family.</text>
</comment>
<comment type="subcellular location">
    <subcellularLocation>
        <location evidence="7">Cytoplasm</location>
    </subcellularLocation>
</comment>
<feature type="binding site" evidence="7">
    <location>
        <position position="25"/>
    </location>
    <ligand>
        <name>3-phosphoshikimate</name>
        <dbReference type="ChEBI" id="CHEBI:145989"/>
    </ligand>
</feature>
<keyword evidence="4 7" id="KW-0808">Transferase</keyword>
<keyword evidence="3 7" id="KW-0028">Amino-acid biosynthesis</keyword>
<gene>
    <name evidence="7 9" type="primary">aroA</name>
    <name evidence="9" type="ORF">IAB51_02415</name>
</gene>
<evidence type="ECO:0000256" key="3">
    <source>
        <dbReference type="ARBA" id="ARBA00022605"/>
    </source>
</evidence>
<dbReference type="Gene3D" id="3.65.10.10">
    <property type="entry name" value="Enolpyruvate transferase domain"/>
    <property type="match status" value="2"/>
</dbReference>
<evidence type="ECO:0000256" key="2">
    <source>
        <dbReference type="ARBA" id="ARBA00009948"/>
    </source>
</evidence>
<dbReference type="PIRSF" id="PIRSF000505">
    <property type="entry name" value="EPSPS"/>
    <property type="match status" value="1"/>
</dbReference>
<evidence type="ECO:0000256" key="5">
    <source>
        <dbReference type="ARBA" id="ARBA00023141"/>
    </source>
</evidence>
<feature type="binding site" evidence="7">
    <location>
        <position position="384"/>
    </location>
    <ligand>
        <name>phosphoenolpyruvate</name>
        <dbReference type="ChEBI" id="CHEBI:58702"/>
    </ligand>
</feature>
<feature type="domain" description="Enolpyruvate transferase" evidence="8">
    <location>
        <begin position="7"/>
        <end position="392"/>
    </location>
</feature>
<evidence type="ECO:0000256" key="6">
    <source>
        <dbReference type="ARBA" id="ARBA00044633"/>
    </source>
</evidence>
<dbReference type="InterPro" id="IPR023193">
    <property type="entry name" value="EPSP_synthase_CS"/>
</dbReference>
<comment type="function">
    <text evidence="7">Catalyzes the transfer of the enolpyruvyl moiety of phosphoenolpyruvate (PEP) to the 5-hydroxyl of shikimate-3-phosphate (S3P) to produce enolpyruvyl shikimate-3-phosphate and inorganic phosphate.</text>
</comment>
<reference evidence="9" key="1">
    <citation type="submission" date="2020-10" db="EMBL/GenBank/DDBJ databases">
        <authorList>
            <person name="Gilroy R."/>
        </authorList>
    </citation>
    <scope>NUCLEOTIDE SEQUENCE</scope>
    <source>
        <strain evidence="9">CHK199-13235</strain>
    </source>
</reference>
<feature type="binding site" evidence="7">
    <location>
        <position position="186"/>
    </location>
    <ligand>
        <name>3-phosphoshikimate</name>
        <dbReference type="ChEBI" id="CHEBI:145989"/>
    </ligand>
</feature>